<gene>
    <name evidence="2" type="ORF">OCHUTO_0153</name>
</gene>
<dbReference type="InterPro" id="IPR036259">
    <property type="entry name" value="MFS_trans_sf"/>
</dbReference>
<dbReference type="SUPFAM" id="SSF103473">
    <property type="entry name" value="MFS general substrate transporter"/>
    <property type="match status" value="1"/>
</dbReference>
<keyword evidence="3" id="KW-1185">Reference proteome</keyword>
<dbReference type="Proteomes" id="UP000033616">
    <property type="component" value="Unassembled WGS sequence"/>
</dbReference>
<keyword evidence="1" id="KW-0812">Transmembrane</keyword>
<evidence type="ECO:0000313" key="2">
    <source>
        <dbReference type="EMBL" id="KJV57240.1"/>
    </source>
</evidence>
<dbReference type="RefSeq" id="WP_052694605.1">
    <property type="nucleotide sequence ID" value="NZ_LANP01000002.1"/>
</dbReference>
<dbReference type="EMBL" id="LANP01000002">
    <property type="protein sequence ID" value="KJV57240.1"/>
    <property type="molecule type" value="Genomic_DNA"/>
</dbReference>
<feature type="transmembrane region" description="Helical" evidence="1">
    <location>
        <begin position="79"/>
        <end position="100"/>
    </location>
</feature>
<keyword evidence="1" id="KW-0472">Membrane</keyword>
<dbReference type="Gene3D" id="1.20.1720.10">
    <property type="entry name" value="Multidrug resistance protein D"/>
    <property type="match status" value="1"/>
</dbReference>
<protein>
    <submittedName>
        <fullName evidence="2">Putative membrane protein</fullName>
    </submittedName>
</protein>
<keyword evidence="1" id="KW-1133">Transmembrane helix</keyword>
<feature type="transmembrane region" description="Helical" evidence="1">
    <location>
        <begin position="20"/>
        <end position="40"/>
    </location>
</feature>
<feature type="transmembrane region" description="Helical" evidence="1">
    <location>
        <begin position="52"/>
        <end position="73"/>
    </location>
</feature>
<feature type="transmembrane region" description="Helical" evidence="1">
    <location>
        <begin position="121"/>
        <end position="139"/>
    </location>
</feature>
<dbReference type="STRING" id="1359168.OCHUTO_0153"/>
<evidence type="ECO:0000256" key="1">
    <source>
        <dbReference type="SAM" id="Phobius"/>
    </source>
</evidence>
<dbReference type="PATRIC" id="fig|1359168.3.peg.529"/>
<dbReference type="OrthoDB" id="9800416at2"/>
<proteinExistence type="predicted"/>
<accession>A0A0F3MNC6</accession>
<comment type="caution">
    <text evidence="2">The sequence shown here is derived from an EMBL/GenBank/DDBJ whole genome shotgun (WGS) entry which is preliminary data.</text>
</comment>
<reference evidence="2 3" key="1">
    <citation type="submission" date="2015-02" db="EMBL/GenBank/DDBJ databases">
        <title>Genome Sequencing of Rickettsiales.</title>
        <authorList>
            <person name="Daugherty S.C."/>
            <person name="Su Q."/>
            <person name="Abolude K."/>
            <person name="Beier-Sexton M."/>
            <person name="Carlyon J.A."/>
            <person name="Carter R."/>
            <person name="Day N.P."/>
            <person name="Dumler S.J."/>
            <person name="Dyachenko V."/>
            <person name="Godinez A."/>
            <person name="Kurtti T.J."/>
            <person name="Lichay M."/>
            <person name="Mullins K.E."/>
            <person name="Ott S."/>
            <person name="Pappas-Brown V."/>
            <person name="Paris D.H."/>
            <person name="Patel P."/>
            <person name="Richards A.L."/>
            <person name="Sadzewicz L."/>
            <person name="Sears K."/>
            <person name="Seidman D."/>
            <person name="Sengamalay N."/>
            <person name="Stenos J."/>
            <person name="Tallon L.J."/>
            <person name="Vincent G."/>
            <person name="Fraser C.M."/>
            <person name="Munderloh U."/>
            <person name="Dunning-Hotopp J.C."/>
        </authorList>
    </citation>
    <scope>NUCLEOTIDE SEQUENCE [LARGE SCALE GENOMIC DNA]</scope>
    <source>
        <strain evidence="2 3">Fuller</strain>
    </source>
</reference>
<evidence type="ECO:0000313" key="3">
    <source>
        <dbReference type="Proteomes" id="UP000033616"/>
    </source>
</evidence>
<sequence>MSYIAASAFFYQEIFQMQVLSFVMHQAVIIASFTVISIVADKMIGFLGKQNTIKYTISLCCLSAILMISIGISKIYNPFFMTCFMCLFVIGLAVCYPVIFSESLSIFPTLNGTASSLIMSLRALLITGFTAATGLFMIIV</sequence>
<organism evidence="2 3">
    <name type="scientific">Orientia chuto str. Dubai</name>
    <dbReference type="NCBI Taxonomy" id="1359168"/>
    <lineage>
        <taxon>Bacteria</taxon>
        <taxon>Pseudomonadati</taxon>
        <taxon>Pseudomonadota</taxon>
        <taxon>Alphaproteobacteria</taxon>
        <taxon>Rickettsiales</taxon>
        <taxon>Rickettsiaceae</taxon>
        <taxon>Rickettsieae</taxon>
        <taxon>Orientia</taxon>
    </lineage>
</organism>
<dbReference type="AlphaFoldDB" id="A0A0F3MNC6"/>
<name>A0A0F3MNC6_9RICK</name>